<dbReference type="RefSeq" id="WP_023544067.1">
    <property type="nucleotide sequence ID" value="NZ_CM002285.1"/>
</dbReference>
<protein>
    <submittedName>
        <fullName evidence="1">Uncharacterized protein</fullName>
    </submittedName>
</protein>
<gene>
    <name evidence="1" type="ORF">M878_00130</name>
</gene>
<dbReference type="OrthoDB" id="4229654at2"/>
<evidence type="ECO:0000313" key="2">
    <source>
        <dbReference type="Proteomes" id="UP000017984"/>
    </source>
</evidence>
<keyword evidence="2" id="KW-1185">Reference proteome</keyword>
<accession>V6L6K3</accession>
<dbReference type="HOGENOM" id="CLU_1414481_0_0_11"/>
<reference evidence="1 2" key="1">
    <citation type="journal article" date="2014" name="Genome Announc.">
        <title>Draft Genome Sequence of Streptomyces roseochromogenes subsp. oscitans DS 12.976, Producer of the Aminocoumarin Antibiotic Clorobiocin.</title>
        <authorList>
            <person name="Ruckert C."/>
            <person name="Kalinowski J."/>
            <person name="Heide L."/>
            <person name="Apel A.K."/>
        </authorList>
    </citation>
    <scope>NUCLEOTIDE SEQUENCE [LARGE SCALE GENOMIC DNA]</scope>
    <source>
        <strain evidence="1 2">DS 12.976</strain>
    </source>
</reference>
<dbReference type="STRING" id="1352936.M878_00130"/>
<dbReference type="Proteomes" id="UP000017984">
    <property type="component" value="Chromosome"/>
</dbReference>
<comment type="caution">
    <text evidence="1">The sequence shown here is derived from an EMBL/GenBank/DDBJ whole genome shotgun (WGS) entry which is preliminary data.</text>
</comment>
<dbReference type="EMBL" id="AWQX01000003">
    <property type="protein sequence ID" value="EST36839.1"/>
    <property type="molecule type" value="Genomic_DNA"/>
</dbReference>
<sequence>MEDVTTATGTVASDAIEQLLFAQDAPGVRAIARDTISERVSNAYESTYVLSGGRDCTANSIVAFALHHLEPLLPDLTAEQWARIDAAVLALDLEVSEDLTGANGTEPRAVRVPGPGQLTLAPKAVGQTALWGDGVREPDVLRFARTQTRHALAMRAGRAPLHNPSPALVNRALRAQCAYRPAGPHARERSSR</sequence>
<dbReference type="PATRIC" id="fig|1352936.5.peg.26"/>
<dbReference type="AlphaFoldDB" id="V6L6K3"/>
<organism evidence="1 2">
    <name type="scientific">Streptomyces roseochromogenus subsp. oscitans DS 12.976</name>
    <dbReference type="NCBI Taxonomy" id="1352936"/>
    <lineage>
        <taxon>Bacteria</taxon>
        <taxon>Bacillati</taxon>
        <taxon>Actinomycetota</taxon>
        <taxon>Actinomycetes</taxon>
        <taxon>Kitasatosporales</taxon>
        <taxon>Streptomycetaceae</taxon>
        <taxon>Streptomyces</taxon>
    </lineage>
</organism>
<name>V6L6K3_STRRC</name>
<proteinExistence type="predicted"/>
<evidence type="ECO:0000313" key="1">
    <source>
        <dbReference type="EMBL" id="EST36839.1"/>
    </source>
</evidence>